<dbReference type="Gene3D" id="2.40.280.10">
    <property type="match status" value="1"/>
</dbReference>
<evidence type="ECO:0000256" key="2">
    <source>
        <dbReference type="ARBA" id="ARBA00022884"/>
    </source>
</evidence>
<proteinExistence type="inferred from homology"/>
<dbReference type="Pfam" id="PF01668">
    <property type="entry name" value="SmpB"/>
    <property type="match status" value="1"/>
</dbReference>
<dbReference type="SUPFAM" id="SSF74982">
    <property type="entry name" value="Small protein B (SmpB)"/>
    <property type="match status" value="1"/>
</dbReference>
<dbReference type="InterPro" id="IPR023620">
    <property type="entry name" value="SmpB"/>
</dbReference>
<keyword evidence="1 3" id="KW-0963">Cytoplasm</keyword>
<feature type="coiled-coil region" evidence="4">
    <location>
        <begin position="136"/>
        <end position="163"/>
    </location>
</feature>
<evidence type="ECO:0000256" key="1">
    <source>
        <dbReference type="ARBA" id="ARBA00022490"/>
    </source>
</evidence>
<reference evidence="5 6" key="1">
    <citation type="journal article" date="2016" name="Nat. Commun.">
        <title>Thousands of microbial genomes shed light on interconnected biogeochemical processes in an aquifer system.</title>
        <authorList>
            <person name="Anantharaman K."/>
            <person name="Brown C.T."/>
            <person name="Hug L.A."/>
            <person name="Sharon I."/>
            <person name="Castelle C.J."/>
            <person name="Probst A.J."/>
            <person name="Thomas B.C."/>
            <person name="Singh A."/>
            <person name="Wilkins M.J."/>
            <person name="Karaoz U."/>
            <person name="Brodie E.L."/>
            <person name="Williams K.H."/>
            <person name="Hubbard S.S."/>
            <person name="Banfield J.F."/>
        </authorList>
    </citation>
    <scope>NUCLEOTIDE SEQUENCE [LARGE SCALE GENOMIC DNA]</scope>
</reference>
<name>A0A1G1WIE8_9BACT</name>
<dbReference type="PANTHER" id="PTHR30308">
    <property type="entry name" value="TMRNA-BINDING COMPONENT OF TRANS-TRANSLATION TAGGING COMPLEX"/>
    <property type="match status" value="1"/>
</dbReference>
<comment type="caution">
    <text evidence="5">The sequence shown here is derived from an EMBL/GenBank/DDBJ whole genome shotgun (WGS) entry which is preliminary data.</text>
</comment>
<keyword evidence="4" id="KW-0175">Coiled coil</keyword>
<evidence type="ECO:0000313" key="5">
    <source>
        <dbReference type="EMBL" id="OGY27434.1"/>
    </source>
</evidence>
<dbReference type="Proteomes" id="UP000176645">
    <property type="component" value="Unassembled WGS sequence"/>
</dbReference>
<keyword evidence="2 3" id="KW-0694">RNA-binding</keyword>
<evidence type="ECO:0000256" key="3">
    <source>
        <dbReference type="HAMAP-Rule" id="MF_00023"/>
    </source>
</evidence>
<dbReference type="CDD" id="cd09294">
    <property type="entry name" value="SmpB"/>
    <property type="match status" value="1"/>
</dbReference>
<gene>
    <name evidence="3" type="primary">smpB</name>
    <name evidence="5" type="ORF">A2Z42_05075</name>
</gene>
<dbReference type="InterPro" id="IPR000037">
    <property type="entry name" value="SsrA-bd_prot"/>
</dbReference>
<dbReference type="NCBIfam" id="TIGR00086">
    <property type="entry name" value="smpB"/>
    <property type="match status" value="1"/>
</dbReference>
<comment type="similarity">
    <text evidence="3">Belongs to the SmpB family.</text>
</comment>
<dbReference type="NCBIfam" id="NF003843">
    <property type="entry name" value="PRK05422.1"/>
    <property type="match status" value="1"/>
</dbReference>
<organism evidence="5 6">
    <name type="scientific">Candidatus Woykebacteria bacterium RBG_19FT_COMBO_43_10</name>
    <dbReference type="NCBI Taxonomy" id="1802598"/>
    <lineage>
        <taxon>Bacteria</taxon>
        <taxon>Candidatus Woykeibacteriota</taxon>
    </lineage>
</organism>
<evidence type="ECO:0000313" key="6">
    <source>
        <dbReference type="Proteomes" id="UP000176645"/>
    </source>
</evidence>
<dbReference type="GO" id="GO:0003723">
    <property type="term" value="F:RNA binding"/>
    <property type="evidence" value="ECO:0007669"/>
    <property type="project" value="UniProtKB-UniRule"/>
</dbReference>
<dbReference type="GO" id="GO:0070929">
    <property type="term" value="P:trans-translation"/>
    <property type="evidence" value="ECO:0007669"/>
    <property type="project" value="UniProtKB-UniRule"/>
</dbReference>
<protein>
    <recommendedName>
        <fullName evidence="3">SsrA-binding protein</fullName>
    </recommendedName>
    <alternativeName>
        <fullName evidence="3">Small protein B</fullName>
    </alternativeName>
</protein>
<accession>A0A1G1WIE8</accession>
<dbReference type="GO" id="GO:0005829">
    <property type="term" value="C:cytosol"/>
    <property type="evidence" value="ECO:0007669"/>
    <property type="project" value="TreeGrafter"/>
</dbReference>
<dbReference type="PANTHER" id="PTHR30308:SF2">
    <property type="entry name" value="SSRA-BINDING PROTEIN"/>
    <property type="match status" value="1"/>
</dbReference>
<evidence type="ECO:0000256" key="4">
    <source>
        <dbReference type="SAM" id="Coils"/>
    </source>
</evidence>
<dbReference type="EMBL" id="MHCU01000036">
    <property type="protein sequence ID" value="OGY27434.1"/>
    <property type="molecule type" value="Genomic_DNA"/>
</dbReference>
<dbReference type="AlphaFoldDB" id="A0A1G1WIE8"/>
<comment type="subcellular location">
    <subcellularLocation>
        <location evidence="3">Cytoplasm</location>
    </subcellularLocation>
    <text evidence="3">The tmRNA-SmpB complex associates with stalled 70S ribosomes.</text>
</comment>
<dbReference type="HAMAP" id="MF_00023">
    <property type="entry name" value="SmpB"/>
    <property type="match status" value="1"/>
</dbReference>
<comment type="function">
    <text evidence="3">Required for rescue of stalled ribosomes mediated by trans-translation. Binds to transfer-messenger RNA (tmRNA), required for stable association of tmRNA with ribosomes. tmRNA and SmpB together mimic tRNA shape, replacing the anticodon stem-loop with SmpB. tmRNA is encoded by the ssrA gene; the 2 termini fold to resemble tRNA(Ala) and it encodes a 'tag peptide', a short internal open reading frame. During trans-translation Ala-aminoacylated tmRNA acts like a tRNA, entering the A-site of stalled ribosomes, displacing the stalled mRNA. The ribosome then switches to translate the ORF on the tmRNA; the nascent peptide is terminated with the 'tag peptide' encoded by the tmRNA and targeted for degradation. The ribosome is freed to recommence translation, which seems to be the essential function of trans-translation.</text>
</comment>
<sequence length="163" mass="18575">MTRVLSKTKPILNKKASFNYNLLDKFEAGIVLTGNEIKQVRAGKVSLTDSYVIVRDGEAFLINAYVAPYEKAAETSADPRQSRKLLLNKREVDFLIGKLAGSNLTIVPTRLYFRRNYAKIQIALAAGKKKYDKREAIKKREEQREAEKLLRRAKLEAQKQSTN</sequence>
<dbReference type="GO" id="GO:0070930">
    <property type="term" value="P:trans-translation-dependent protein tagging"/>
    <property type="evidence" value="ECO:0007669"/>
    <property type="project" value="TreeGrafter"/>
</dbReference>